<accession>A0A1I0H1C6</accession>
<dbReference type="EMBL" id="FOIJ01000004">
    <property type="protein sequence ID" value="SET77344.1"/>
    <property type="molecule type" value="Genomic_DNA"/>
</dbReference>
<keyword evidence="2" id="KW-1185">Reference proteome</keyword>
<dbReference type="Proteomes" id="UP000199181">
    <property type="component" value="Unassembled WGS sequence"/>
</dbReference>
<name>A0A1I0H1C6_9BACT</name>
<dbReference type="Pfam" id="PF07366">
    <property type="entry name" value="SnoaL"/>
    <property type="match status" value="1"/>
</dbReference>
<dbReference type="AlphaFoldDB" id="A0A1I0H1C6"/>
<proteinExistence type="predicted"/>
<dbReference type="PANTHER" id="PTHR38436:SF1">
    <property type="entry name" value="ESTER CYCLASE"/>
    <property type="match status" value="1"/>
</dbReference>
<reference evidence="2" key="1">
    <citation type="submission" date="2016-10" db="EMBL/GenBank/DDBJ databases">
        <authorList>
            <person name="Varghese N."/>
            <person name="Submissions S."/>
        </authorList>
    </citation>
    <scope>NUCLEOTIDE SEQUENCE [LARGE SCALE GENOMIC DNA]</scope>
    <source>
        <strain evidence="2">DSM 16858</strain>
    </source>
</reference>
<dbReference type="PANTHER" id="PTHR38436">
    <property type="entry name" value="POLYKETIDE CYCLASE SNOAL-LIKE DOMAIN"/>
    <property type="match status" value="1"/>
</dbReference>
<evidence type="ECO:0000313" key="1">
    <source>
        <dbReference type="EMBL" id="SET77344.1"/>
    </source>
</evidence>
<dbReference type="SUPFAM" id="SSF54427">
    <property type="entry name" value="NTF2-like"/>
    <property type="match status" value="1"/>
</dbReference>
<gene>
    <name evidence="1" type="ORF">SAMN05443639_104270</name>
</gene>
<dbReference type="InterPro" id="IPR009959">
    <property type="entry name" value="Cyclase_SnoaL-like"/>
</dbReference>
<evidence type="ECO:0000313" key="2">
    <source>
        <dbReference type="Proteomes" id="UP000199181"/>
    </source>
</evidence>
<protein>
    <submittedName>
        <fullName evidence="1">Predicted SnoaL-like aldol condensation-catalyzing enzyme</fullName>
    </submittedName>
</protein>
<dbReference type="Gene3D" id="3.10.450.50">
    <property type="match status" value="1"/>
</dbReference>
<dbReference type="InterPro" id="IPR032710">
    <property type="entry name" value="NTF2-like_dom_sf"/>
</dbReference>
<dbReference type="RefSeq" id="WP_093518984.1">
    <property type="nucleotide sequence ID" value="NZ_FOIJ01000004.1"/>
</dbReference>
<sequence>MIRTLLLTLPLLLATHCATSSKRRNLAQEAENKRLVQAFAEEVYGQHRLERIPVYVAEDFVDLSEGAPENARGPAYLRAQEEASLHELPGLQFRILHLLAEGDLVHMHWKAEGPVSPLLDETAEAKAKPPPLELTGHTLFELKKGRIVASWSVVDTLGLMLQQGFKVLPPVPEPPPKPAKP</sequence>
<organism evidence="1 2">
    <name type="scientific">Stigmatella erecta</name>
    <dbReference type="NCBI Taxonomy" id="83460"/>
    <lineage>
        <taxon>Bacteria</taxon>
        <taxon>Pseudomonadati</taxon>
        <taxon>Myxococcota</taxon>
        <taxon>Myxococcia</taxon>
        <taxon>Myxococcales</taxon>
        <taxon>Cystobacterineae</taxon>
        <taxon>Archangiaceae</taxon>
        <taxon>Stigmatella</taxon>
    </lineage>
</organism>
<dbReference type="GO" id="GO:0030638">
    <property type="term" value="P:polyketide metabolic process"/>
    <property type="evidence" value="ECO:0007669"/>
    <property type="project" value="InterPro"/>
</dbReference>